<evidence type="ECO:0000313" key="1">
    <source>
        <dbReference type="EMBL" id="EFX70094.1"/>
    </source>
</evidence>
<dbReference type="AlphaFoldDB" id="E9HDV6"/>
<keyword evidence="2" id="KW-1185">Reference proteome</keyword>
<proteinExistence type="predicted"/>
<accession>E9HDV6</accession>
<sequence>MTHQSSSADVNKCMTERANEVDDHLDYLLGRLSLVVHDFNQMRGGLGEALESLRVQNLQKQADSQVRRPPNPRQPI</sequence>
<evidence type="ECO:0000313" key="2">
    <source>
        <dbReference type="Proteomes" id="UP000000305"/>
    </source>
</evidence>
<dbReference type="InParanoid" id="E9HDV6"/>
<dbReference type="Proteomes" id="UP000000305">
    <property type="component" value="Unassembled WGS sequence"/>
</dbReference>
<gene>
    <name evidence="1" type="ORF">DAPPUDRAFT_257591</name>
</gene>
<dbReference type="OrthoDB" id="8190635at2759"/>
<dbReference type="PANTHER" id="PTHR39960:SF1">
    <property type="entry name" value="LD34147P"/>
    <property type="match status" value="1"/>
</dbReference>
<protein>
    <submittedName>
        <fullName evidence="1">Uncharacterized protein</fullName>
    </submittedName>
</protein>
<dbReference type="HOGENOM" id="CLU_2656950_0_0_1"/>
<dbReference type="EMBL" id="GL732625">
    <property type="protein sequence ID" value="EFX70094.1"/>
    <property type="molecule type" value="Genomic_DNA"/>
</dbReference>
<organism evidence="1 2">
    <name type="scientific">Daphnia pulex</name>
    <name type="common">Water flea</name>
    <dbReference type="NCBI Taxonomy" id="6669"/>
    <lineage>
        <taxon>Eukaryota</taxon>
        <taxon>Metazoa</taxon>
        <taxon>Ecdysozoa</taxon>
        <taxon>Arthropoda</taxon>
        <taxon>Crustacea</taxon>
        <taxon>Branchiopoda</taxon>
        <taxon>Diplostraca</taxon>
        <taxon>Cladocera</taxon>
        <taxon>Anomopoda</taxon>
        <taxon>Daphniidae</taxon>
        <taxon>Daphnia</taxon>
    </lineage>
</organism>
<reference evidence="1 2" key="1">
    <citation type="journal article" date="2011" name="Science">
        <title>The ecoresponsive genome of Daphnia pulex.</title>
        <authorList>
            <person name="Colbourne J.K."/>
            <person name="Pfrender M.E."/>
            <person name="Gilbert D."/>
            <person name="Thomas W.K."/>
            <person name="Tucker A."/>
            <person name="Oakley T.H."/>
            <person name="Tokishita S."/>
            <person name="Aerts A."/>
            <person name="Arnold G.J."/>
            <person name="Basu M.K."/>
            <person name="Bauer D.J."/>
            <person name="Caceres C.E."/>
            <person name="Carmel L."/>
            <person name="Casola C."/>
            <person name="Choi J.H."/>
            <person name="Detter J.C."/>
            <person name="Dong Q."/>
            <person name="Dusheyko S."/>
            <person name="Eads B.D."/>
            <person name="Frohlich T."/>
            <person name="Geiler-Samerotte K.A."/>
            <person name="Gerlach D."/>
            <person name="Hatcher P."/>
            <person name="Jogdeo S."/>
            <person name="Krijgsveld J."/>
            <person name="Kriventseva E.V."/>
            <person name="Kultz D."/>
            <person name="Laforsch C."/>
            <person name="Lindquist E."/>
            <person name="Lopez J."/>
            <person name="Manak J.R."/>
            <person name="Muller J."/>
            <person name="Pangilinan J."/>
            <person name="Patwardhan R.P."/>
            <person name="Pitluck S."/>
            <person name="Pritham E.J."/>
            <person name="Rechtsteiner A."/>
            <person name="Rho M."/>
            <person name="Rogozin I.B."/>
            <person name="Sakarya O."/>
            <person name="Salamov A."/>
            <person name="Schaack S."/>
            <person name="Shapiro H."/>
            <person name="Shiga Y."/>
            <person name="Skalitzky C."/>
            <person name="Smith Z."/>
            <person name="Souvorov A."/>
            <person name="Sung W."/>
            <person name="Tang Z."/>
            <person name="Tsuchiya D."/>
            <person name="Tu H."/>
            <person name="Vos H."/>
            <person name="Wang M."/>
            <person name="Wolf Y.I."/>
            <person name="Yamagata H."/>
            <person name="Yamada T."/>
            <person name="Ye Y."/>
            <person name="Shaw J.R."/>
            <person name="Andrews J."/>
            <person name="Crease T.J."/>
            <person name="Tang H."/>
            <person name="Lucas S.M."/>
            <person name="Robertson H.M."/>
            <person name="Bork P."/>
            <person name="Koonin E.V."/>
            <person name="Zdobnov E.M."/>
            <person name="Grigoriev I.V."/>
            <person name="Lynch M."/>
            <person name="Boore J.L."/>
        </authorList>
    </citation>
    <scope>NUCLEOTIDE SEQUENCE [LARGE SCALE GENOMIC DNA]</scope>
</reference>
<dbReference type="KEGG" id="dpx:DAPPUDRAFT_257591"/>
<dbReference type="PANTHER" id="PTHR39960">
    <property type="entry name" value="LD34147P"/>
    <property type="match status" value="1"/>
</dbReference>
<name>E9HDV6_DAPPU</name>